<dbReference type="Proteomes" id="UP000004995">
    <property type="component" value="Unassembled WGS sequence"/>
</dbReference>
<dbReference type="OMA" id="SWESCGP"/>
<sequence>GERWRRGEGMQAAEVAAVVGKVAERLYAEDYDEHEDIAEESVAEVMRWLELEIKLAAGAASPPLPVALHATVGGGSWESCGPSMSKPASTVMASVDGRAGAPPPPAVPWPWPWPFPEPAARNEEEDDDDAADEWIAQLLTDGPAVEGQCGSK</sequence>
<accession>K3ZE92</accession>
<feature type="compositionally biased region" description="Pro residues" evidence="1">
    <location>
        <begin position="101"/>
        <end position="117"/>
    </location>
</feature>
<dbReference type="Gramene" id="KQL13900">
    <property type="protein sequence ID" value="KQL13900"/>
    <property type="gene ID" value="SETIT_024885mg"/>
</dbReference>
<dbReference type="InParanoid" id="K3ZE92"/>
<dbReference type="EMBL" id="AGNK02001494">
    <property type="status" value="NOT_ANNOTATED_CDS"/>
    <property type="molecule type" value="Genomic_DNA"/>
</dbReference>
<proteinExistence type="predicted"/>
<name>K3ZE92_SETIT</name>
<reference evidence="3" key="1">
    <citation type="journal article" date="2012" name="Nat. Biotechnol.">
        <title>Reference genome sequence of the model plant Setaria.</title>
        <authorList>
            <person name="Bennetzen J.L."/>
            <person name="Schmutz J."/>
            <person name="Wang H."/>
            <person name="Percifield R."/>
            <person name="Hawkins J."/>
            <person name="Pontaroli A.C."/>
            <person name="Estep M."/>
            <person name="Feng L."/>
            <person name="Vaughn J.N."/>
            <person name="Grimwood J."/>
            <person name="Jenkins J."/>
            <person name="Barry K."/>
            <person name="Lindquist E."/>
            <person name="Hellsten U."/>
            <person name="Deshpande S."/>
            <person name="Wang X."/>
            <person name="Wu X."/>
            <person name="Mitros T."/>
            <person name="Triplett J."/>
            <person name="Yang X."/>
            <person name="Ye C.Y."/>
            <person name="Mauro-Herrera M."/>
            <person name="Wang L."/>
            <person name="Li P."/>
            <person name="Sharma M."/>
            <person name="Sharma R."/>
            <person name="Ronald P.C."/>
            <person name="Panaud O."/>
            <person name="Kellogg E.A."/>
            <person name="Brutnell T.P."/>
            <person name="Doust A.N."/>
            <person name="Tuskan G.A."/>
            <person name="Rokhsar D."/>
            <person name="Devos K.M."/>
        </authorList>
    </citation>
    <scope>NUCLEOTIDE SEQUENCE [LARGE SCALE GENOMIC DNA]</scope>
    <source>
        <strain evidence="3">cv. Yugu1</strain>
    </source>
</reference>
<dbReference type="HOGENOM" id="CLU_121146_0_0_1"/>
<dbReference type="AlphaFoldDB" id="K3ZE92"/>
<dbReference type="PANTHER" id="PTHR37265">
    <property type="entry name" value="OS01G0195300 PROTEIN"/>
    <property type="match status" value="1"/>
</dbReference>
<evidence type="ECO:0000313" key="3">
    <source>
        <dbReference type="Proteomes" id="UP000004995"/>
    </source>
</evidence>
<evidence type="ECO:0000313" key="2">
    <source>
        <dbReference type="EnsemblPlants" id="KQL13900"/>
    </source>
</evidence>
<feature type="compositionally biased region" description="Acidic residues" evidence="1">
    <location>
        <begin position="123"/>
        <end position="132"/>
    </location>
</feature>
<reference evidence="2" key="2">
    <citation type="submission" date="2018-08" db="UniProtKB">
        <authorList>
            <consortium name="EnsemblPlants"/>
        </authorList>
    </citation>
    <scope>IDENTIFICATION</scope>
    <source>
        <strain evidence="2">Yugu1</strain>
    </source>
</reference>
<dbReference type="PANTHER" id="PTHR37265:SF6">
    <property type="match status" value="1"/>
</dbReference>
<dbReference type="EnsemblPlants" id="KQL13900">
    <property type="protein sequence ID" value="KQL13900"/>
    <property type="gene ID" value="SETIT_024885mg"/>
</dbReference>
<dbReference type="eggNOG" id="ENOG502S6V8">
    <property type="taxonomic scope" value="Eukaryota"/>
</dbReference>
<protein>
    <submittedName>
        <fullName evidence="2">Uncharacterized protein</fullName>
    </submittedName>
</protein>
<keyword evidence="3" id="KW-1185">Reference proteome</keyword>
<organism evidence="2 3">
    <name type="scientific">Setaria italica</name>
    <name type="common">Foxtail millet</name>
    <name type="synonym">Panicum italicum</name>
    <dbReference type="NCBI Taxonomy" id="4555"/>
    <lineage>
        <taxon>Eukaryota</taxon>
        <taxon>Viridiplantae</taxon>
        <taxon>Streptophyta</taxon>
        <taxon>Embryophyta</taxon>
        <taxon>Tracheophyta</taxon>
        <taxon>Spermatophyta</taxon>
        <taxon>Magnoliopsida</taxon>
        <taxon>Liliopsida</taxon>
        <taxon>Poales</taxon>
        <taxon>Poaceae</taxon>
        <taxon>PACMAD clade</taxon>
        <taxon>Panicoideae</taxon>
        <taxon>Panicodae</taxon>
        <taxon>Paniceae</taxon>
        <taxon>Cenchrinae</taxon>
        <taxon>Setaria</taxon>
    </lineage>
</organism>
<evidence type="ECO:0000256" key="1">
    <source>
        <dbReference type="SAM" id="MobiDB-lite"/>
    </source>
</evidence>
<feature type="region of interest" description="Disordered" evidence="1">
    <location>
        <begin position="94"/>
        <end position="134"/>
    </location>
</feature>